<reference evidence="1 2" key="1">
    <citation type="submission" date="2019-11" db="EMBL/GenBank/DDBJ databases">
        <title>Comparative genomics of hydrocarbon-degrading Desulfosarcina strains.</title>
        <authorList>
            <person name="Watanabe M."/>
            <person name="Kojima H."/>
            <person name="Fukui M."/>
        </authorList>
    </citation>
    <scope>NUCLEOTIDE SEQUENCE [LARGE SCALE GENOMIC DNA]</scope>
    <source>
        <strain evidence="1 2">PP31</strain>
    </source>
</reference>
<protein>
    <recommendedName>
        <fullName evidence="3">Lipocalin-like domain-containing protein</fullName>
    </recommendedName>
</protein>
<accession>A0A5K7Z2V4</accession>
<dbReference type="AlphaFoldDB" id="A0A5K7Z2V4"/>
<proteinExistence type="predicted"/>
<evidence type="ECO:0000313" key="1">
    <source>
        <dbReference type="EMBL" id="BBO76056.1"/>
    </source>
</evidence>
<dbReference type="Proteomes" id="UP000427769">
    <property type="component" value="Chromosome"/>
</dbReference>
<keyword evidence="2" id="KW-1185">Reference proteome</keyword>
<dbReference type="EMBL" id="AP021875">
    <property type="protein sequence ID" value="BBO76056.1"/>
    <property type="molecule type" value="Genomic_DNA"/>
</dbReference>
<dbReference type="RefSeq" id="WP_155304913.1">
    <property type="nucleotide sequence ID" value="NZ_AP021875.1"/>
</dbReference>
<evidence type="ECO:0008006" key="3">
    <source>
        <dbReference type="Google" id="ProtNLM"/>
    </source>
</evidence>
<sequence>MAKNQFYGYWRIVEMEMWDKEFIDAEVPGYIEFNAHEMGLFQFGYVRGSMDCRFSKKDNKDFVEFSWEGNDEMDPALGRGFASIEVDVLIGRLFIHEGDDSEFKAIRKKNKN</sequence>
<evidence type="ECO:0000313" key="2">
    <source>
        <dbReference type="Proteomes" id="UP000427769"/>
    </source>
</evidence>
<dbReference type="OrthoDB" id="282152at2"/>
<gene>
    <name evidence="1" type="ORF">DSCW_34730</name>
</gene>
<dbReference type="KEGG" id="dwd:DSCW_34730"/>
<organism evidence="1 2">
    <name type="scientific">Desulfosarcina widdelii</name>
    <dbReference type="NCBI Taxonomy" id="947919"/>
    <lineage>
        <taxon>Bacteria</taxon>
        <taxon>Pseudomonadati</taxon>
        <taxon>Thermodesulfobacteriota</taxon>
        <taxon>Desulfobacteria</taxon>
        <taxon>Desulfobacterales</taxon>
        <taxon>Desulfosarcinaceae</taxon>
        <taxon>Desulfosarcina</taxon>
    </lineage>
</organism>
<name>A0A5K7Z2V4_9BACT</name>